<reference evidence="2" key="2">
    <citation type="journal article" date="2014" name="ISME J.">
        <title>Microbial stratification in low pH oxic and suboxic macroscopic growths along an acid mine drainage.</title>
        <authorList>
            <person name="Mendez-Garcia C."/>
            <person name="Mesa V."/>
            <person name="Sprenger R.R."/>
            <person name="Richter M."/>
            <person name="Diez M.S."/>
            <person name="Solano J."/>
            <person name="Bargiela R."/>
            <person name="Golyshina O.V."/>
            <person name="Manteca A."/>
            <person name="Ramos J.L."/>
            <person name="Gallego J.R."/>
            <person name="Llorente I."/>
            <person name="Martins Dos Santos V.A."/>
            <person name="Jensen O.N."/>
            <person name="Pelaez A.I."/>
            <person name="Sanchez J."/>
            <person name="Ferrer M."/>
        </authorList>
    </citation>
    <scope>NUCLEOTIDE SEQUENCE</scope>
</reference>
<comment type="caution">
    <text evidence="2">The sequence shown here is derived from an EMBL/GenBank/DDBJ whole genome shotgun (WGS) entry which is preliminary data.</text>
</comment>
<protein>
    <submittedName>
        <fullName evidence="2">SNF2 family</fullName>
    </submittedName>
</protein>
<proteinExistence type="predicted"/>
<dbReference type="PANTHER" id="PTHR45629">
    <property type="entry name" value="SNF2/RAD54 FAMILY MEMBER"/>
    <property type="match status" value="1"/>
</dbReference>
<dbReference type="Pfam" id="PF00176">
    <property type="entry name" value="SNF2-rel_dom"/>
    <property type="match status" value="1"/>
</dbReference>
<organism evidence="2">
    <name type="scientific">mine drainage metagenome</name>
    <dbReference type="NCBI Taxonomy" id="410659"/>
    <lineage>
        <taxon>unclassified sequences</taxon>
        <taxon>metagenomes</taxon>
        <taxon>ecological metagenomes</taxon>
    </lineage>
</organism>
<accession>T1D7H6</accession>
<name>T1D7H6_9ZZZZ</name>
<dbReference type="AlphaFoldDB" id="T1D7H6"/>
<feature type="non-terminal residue" evidence="2">
    <location>
        <position position="1"/>
    </location>
</feature>
<dbReference type="InterPro" id="IPR050496">
    <property type="entry name" value="SNF2_RAD54_helicase_repair"/>
</dbReference>
<dbReference type="SUPFAM" id="SSF52540">
    <property type="entry name" value="P-loop containing nucleoside triphosphate hydrolases"/>
    <property type="match status" value="2"/>
</dbReference>
<dbReference type="GO" id="GO:0005524">
    <property type="term" value="F:ATP binding"/>
    <property type="evidence" value="ECO:0007669"/>
    <property type="project" value="InterPro"/>
</dbReference>
<dbReference type="InterPro" id="IPR027417">
    <property type="entry name" value="P-loop_NTPase"/>
</dbReference>
<dbReference type="Gene3D" id="3.40.50.10810">
    <property type="entry name" value="Tandem AAA-ATPase domain"/>
    <property type="match status" value="1"/>
</dbReference>
<evidence type="ECO:0000259" key="1">
    <source>
        <dbReference type="Pfam" id="PF00176"/>
    </source>
</evidence>
<reference evidence="2" key="1">
    <citation type="submission" date="2013-08" db="EMBL/GenBank/DDBJ databases">
        <authorList>
            <person name="Mendez C."/>
            <person name="Richter M."/>
            <person name="Ferrer M."/>
            <person name="Sanchez J."/>
        </authorList>
    </citation>
    <scope>NUCLEOTIDE SEQUENCE</scope>
</reference>
<sequence>QKIKNPNAMMTRAAKKQNVRFKIACTGTPVENSLADLWCLFDFIQPGLLGALNEFGSTYRKPIEAETEEQKQRVEELRSIIEPQLLRRIKADVAKDLPKKIIVDSCNNLPLSKQQRTHYANAIAQHRKQSAEGIGLKNHLGLLFYLRRLCADPQPMGQLSNLTTPLADIEDHSPKMKWLLAELGNIKMQNEKVILFCELRDVQRLLQRAISESF</sequence>
<dbReference type="PANTHER" id="PTHR45629:SF7">
    <property type="entry name" value="DNA EXCISION REPAIR PROTEIN ERCC-6-RELATED"/>
    <property type="match status" value="1"/>
</dbReference>
<dbReference type="Gene3D" id="3.40.50.300">
    <property type="entry name" value="P-loop containing nucleotide triphosphate hydrolases"/>
    <property type="match status" value="1"/>
</dbReference>
<evidence type="ECO:0000313" key="2">
    <source>
        <dbReference type="EMBL" id="EQD77389.1"/>
    </source>
</evidence>
<dbReference type="EMBL" id="AUZX01002198">
    <property type="protein sequence ID" value="EQD77389.1"/>
    <property type="molecule type" value="Genomic_DNA"/>
</dbReference>
<dbReference type="InterPro" id="IPR000330">
    <property type="entry name" value="SNF2_N"/>
</dbReference>
<feature type="domain" description="SNF2 N-terminal" evidence="1">
    <location>
        <begin position="1"/>
        <end position="154"/>
    </location>
</feature>
<gene>
    <name evidence="2" type="ORF">B1A_02984</name>
</gene>
<dbReference type="InterPro" id="IPR038718">
    <property type="entry name" value="SNF2-like_sf"/>
</dbReference>